<dbReference type="InParanoid" id="K3W9A2"/>
<evidence type="ECO:0000313" key="2">
    <source>
        <dbReference type="Proteomes" id="UP000019132"/>
    </source>
</evidence>
<dbReference type="AlphaFoldDB" id="K3W9A2"/>
<sequence length="827" mass="102210">MNACAESVYTQKLLRKAMTRLKRVVRNRMVVTTIRRRHSHNLQWRLVERWKRKMFAIAWSHQQLCSRKCCQKREVRLSFTHWRAICKSFAAREARFLHKKARRAVWKWFTSTRDEVKVKEIVAVVANREATRVLRDVGWTPWRAMYVWTTKKHEYETAWRHRCVQRIWMKLVDAVQQQRRKRLLHVKAMAHFSKTWMRHAFQWWLHSCAAMREKKTRKDQADRLHYVHTMKRVFLIFRQNQSSAASTKVGDMYFLRHMMKRWAQLVVSSKRLRNERIVKFAAHMRRVSMHLCIDQWRQYVIARRRKRMLWVFSKWKKILESNKVHAQLYGLACRIRKRMLWRKWVHNCQYFSRLQATAMLMAKRHEISTMKYVFMDLWLVKVVNYGMALKKLQQLAKSTVKSIIFQRWLLLRRDGVASKKALRFYEYSLKKAKFRYLQRLVADAKCRIRAWKLRCLRAHWQRWTQMAKRKGAFRNASLHWRQFHLRRALSMWQTRVDQAARSHYQCEVAISWRIAIVKQTVFSKWQLYMEQRERYRQGSRSVEWRIVGRSVWSRWRRALLQRQRIRMLQHSINCMALRRCWDAILQIVKRRQVAKSMWRYAMIRVRLSKCLHHWYQCLEQRRERHDRVMTMVKKQQQEIMKAFFAAWSQFLVVHAFRMLRESQESRRWTHRIWGAWTLHCRVQKWIRRSQRQLLWKVFIFGLKRHAFDCQAYREVRFRYEARLLLSTLTQWRVEWWLRGSQRRILRQQTQWVMAKWVGFATKRRQKRKLSAYMKQLHRFHQSSEPVKQTRRARVFQEAWILQKQADACRETKRNTFEAWTLYSEFDP</sequence>
<evidence type="ECO:0008006" key="3">
    <source>
        <dbReference type="Google" id="ProtNLM"/>
    </source>
</evidence>
<reference evidence="2" key="1">
    <citation type="journal article" date="2010" name="Genome Biol.">
        <title>Genome sequence of the necrotrophic plant pathogen Pythium ultimum reveals original pathogenicity mechanisms and effector repertoire.</title>
        <authorList>
            <person name="Levesque C.A."/>
            <person name="Brouwer H."/>
            <person name="Cano L."/>
            <person name="Hamilton J.P."/>
            <person name="Holt C."/>
            <person name="Huitema E."/>
            <person name="Raffaele S."/>
            <person name="Robideau G.P."/>
            <person name="Thines M."/>
            <person name="Win J."/>
            <person name="Zerillo M.M."/>
            <person name="Beakes G.W."/>
            <person name="Boore J.L."/>
            <person name="Busam D."/>
            <person name="Dumas B."/>
            <person name="Ferriera S."/>
            <person name="Fuerstenberg S.I."/>
            <person name="Gachon C.M."/>
            <person name="Gaulin E."/>
            <person name="Govers F."/>
            <person name="Grenville-Briggs L."/>
            <person name="Horner N."/>
            <person name="Hostetler J."/>
            <person name="Jiang R.H."/>
            <person name="Johnson J."/>
            <person name="Krajaejun T."/>
            <person name="Lin H."/>
            <person name="Meijer H.J."/>
            <person name="Moore B."/>
            <person name="Morris P."/>
            <person name="Phuntmart V."/>
            <person name="Puiu D."/>
            <person name="Shetty J."/>
            <person name="Stajich J.E."/>
            <person name="Tripathy S."/>
            <person name="Wawra S."/>
            <person name="van West P."/>
            <person name="Whitty B.R."/>
            <person name="Coutinho P.M."/>
            <person name="Henrissat B."/>
            <person name="Martin F."/>
            <person name="Thomas P.D."/>
            <person name="Tyler B.M."/>
            <person name="De Vries R.P."/>
            <person name="Kamoun S."/>
            <person name="Yandell M."/>
            <person name="Tisserat N."/>
            <person name="Buell C.R."/>
        </authorList>
    </citation>
    <scope>NUCLEOTIDE SEQUENCE</scope>
    <source>
        <strain evidence="2">DAOM:BR144</strain>
    </source>
</reference>
<evidence type="ECO:0000313" key="1">
    <source>
        <dbReference type="EnsemblProtists" id="PYU1_T001543"/>
    </source>
</evidence>
<reference evidence="1" key="3">
    <citation type="submission" date="2015-02" db="UniProtKB">
        <authorList>
            <consortium name="EnsemblProtists"/>
        </authorList>
    </citation>
    <scope>IDENTIFICATION</scope>
    <source>
        <strain evidence="1">DAOM BR144</strain>
    </source>
</reference>
<proteinExistence type="predicted"/>
<accession>K3W9A2</accession>
<organism evidence="1 2">
    <name type="scientific">Globisporangium ultimum (strain ATCC 200006 / CBS 805.95 / DAOM BR144)</name>
    <name type="common">Pythium ultimum</name>
    <dbReference type="NCBI Taxonomy" id="431595"/>
    <lineage>
        <taxon>Eukaryota</taxon>
        <taxon>Sar</taxon>
        <taxon>Stramenopiles</taxon>
        <taxon>Oomycota</taxon>
        <taxon>Peronosporomycetes</taxon>
        <taxon>Pythiales</taxon>
        <taxon>Pythiaceae</taxon>
        <taxon>Globisporangium</taxon>
    </lineage>
</organism>
<dbReference type="EMBL" id="GL376626">
    <property type="status" value="NOT_ANNOTATED_CDS"/>
    <property type="molecule type" value="Genomic_DNA"/>
</dbReference>
<name>K3W9A2_GLOUD</name>
<protein>
    <recommendedName>
        <fullName evidence="3">Sfi1 spindle body domain-containing protein</fullName>
    </recommendedName>
</protein>
<dbReference type="EnsemblProtists" id="PYU1_T001543">
    <property type="protein sequence ID" value="PYU1_T001543"/>
    <property type="gene ID" value="PYU1_G001543"/>
</dbReference>
<dbReference type="HOGENOM" id="CLU_367099_0_0_1"/>
<keyword evidence="2" id="KW-1185">Reference proteome</keyword>
<dbReference type="eggNOG" id="ENOG502STDY">
    <property type="taxonomic scope" value="Eukaryota"/>
</dbReference>
<dbReference type="OMA" id="WREIHEN"/>
<dbReference type="VEuPathDB" id="FungiDB:PYU1_G001543"/>
<dbReference type="Proteomes" id="UP000019132">
    <property type="component" value="Unassembled WGS sequence"/>
</dbReference>
<reference evidence="2" key="2">
    <citation type="submission" date="2010-04" db="EMBL/GenBank/DDBJ databases">
        <authorList>
            <person name="Buell R."/>
            <person name="Hamilton J."/>
            <person name="Hostetler J."/>
        </authorList>
    </citation>
    <scope>NUCLEOTIDE SEQUENCE [LARGE SCALE GENOMIC DNA]</scope>
    <source>
        <strain evidence="2">DAOM:BR144</strain>
    </source>
</reference>